<dbReference type="OrthoDB" id="9780552at2"/>
<evidence type="ECO:0000259" key="15">
    <source>
        <dbReference type="Pfam" id="PF02096"/>
    </source>
</evidence>
<dbReference type="HAMAP" id="MF_01810">
    <property type="entry name" value="YidC_type1"/>
    <property type="match status" value="1"/>
</dbReference>
<evidence type="ECO:0000256" key="8">
    <source>
        <dbReference type="ARBA" id="ARBA00022989"/>
    </source>
</evidence>
<keyword evidence="5 13" id="KW-1003">Cell membrane</keyword>
<evidence type="ECO:0000256" key="2">
    <source>
        <dbReference type="ARBA" id="ARBA00010527"/>
    </source>
</evidence>
<reference evidence="17 18" key="1">
    <citation type="submission" date="2018-11" db="EMBL/GenBank/DDBJ databases">
        <title>Lysobacter cryohumiis sp. nov., isolated from soil in the Tianshan Mountains, Xinjiang, China.</title>
        <authorList>
            <person name="Luo Y."/>
            <person name="Sheng H."/>
        </authorList>
    </citation>
    <scope>NUCLEOTIDE SEQUENCE [LARGE SCALE GENOMIC DNA]</scope>
    <source>
        <strain evidence="17 18">ZS60</strain>
    </source>
</reference>
<dbReference type="NCBIfam" id="TIGR03593">
    <property type="entry name" value="yidC_nterm"/>
    <property type="match status" value="1"/>
</dbReference>
<dbReference type="GO" id="GO:0051205">
    <property type="term" value="P:protein insertion into membrane"/>
    <property type="evidence" value="ECO:0007669"/>
    <property type="project" value="TreeGrafter"/>
</dbReference>
<evidence type="ECO:0000256" key="4">
    <source>
        <dbReference type="ARBA" id="ARBA00022448"/>
    </source>
</evidence>
<dbReference type="GO" id="GO:0032977">
    <property type="term" value="F:membrane insertase activity"/>
    <property type="evidence" value="ECO:0007669"/>
    <property type="project" value="InterPro"/>
</dbReference>
<keyword evidence="10 13" id="KW-0143">Chaperone</keyword>
<comment type="function">
    <text evidence="13">Required for the insertion and/or proper folding and/or complex formation of integral membrane proteins into the membrane. Involved in integration of membrane proteins that insert both dependently and independently of the Sec translocase complex, as well as at least some lipoproteins. Aids folding of multispanning membrane proteins.</text>
</comment>
<evidence type="ECO:0000256" key="11">
    <source>
        <dbReference type="ARBA" id="ARBA00033245"/>
    </source>
</evidence>
<evidence type="ECO:0000256" key="5">
    <source>
        <dbReference type="ARBA" id="ARBA00022475"/>
    </source>
</evidence>
<evidence type="ECO:0000256" key="1">
    <source>
        <dbReference type="ARBA" id="ARBA00004429"/>
    </source>
</evidence>
<accession>A0A3M8SSD8</accession>
<dbReference type="PANTHER" id="PTHR12428">
    <property type="entry name" value="OXA1"/>
    <property type="match status" value="1"/>
</dbReference>
<dbReference type="Pfam" id="PF14849">
    <property type="entry name" value="YidC_periplas"/>
    <property type="match status" value="1"/>
</dbReference>
<proteinExistence type="inferred from homology"/>
<feature type="domain" description="Membrane insertase YidC/Oxa/ALB C-terminal" evidence="15">
    <location>
        <begin position="377"/>
        <end position="556"/>
    </location>
</feature>
<dbReference type="PRINTS" id="PR01900">
    <property type="entry name" value="YIDCPROTEIN"/>
</dbReference>
<comment type="subcellular location">
    <subcellularLocation>
        <location evidence="1">Cell inner membrane</location>
        <topology evidence="1">Multi-pass membrane protein</topology>
    </subcellularLocation>
    <subcellularLocation>
        <location evidence="13">Cell membrane</location>
        <topology evidence="13">Multi-pass membrane protein</topology>
    </subcellularLocation>
</comment>
<comment type="similarity">
    <text evidence="2 13">Belongs to the OXA1/ALB3/YidC family. Type 1 subfamily.</text>
</comment>
<feature type="transmembrane region" description="Helical" evidence="13">
    <location>
        <begin position="377"/>
        <end position="398"/>
    </location>
</feature>
<dbReference type="GO" id="GO:0015031">
    <property type="term" value="P:protein transport"/>
    <property type="evidence" value="ECO:0007669"/>
    <property type="project" value="UniProtKB-KW"/>
</dbReference>
<dbReference type="Pfam" id="PF02096">
    <property type="entry name" value="60KD_IMP"/>
    <property type="match status" value="1"/>
</dbReference>
<evidence type="ECO:0000259" key="16">
    <source>
        <dbReference type="Pfam" id="PF14849"/>
    </source>
</evidence>
<dbReference type="Gene3D" id="2.70.98.90">
    <property type="match status" value="1"/>
</dbReference>
<dbReference type="EMBL" id="RIBS01000004">
    <property type="protein sequence ID" value="RNF83693.1"/>
    <property type="molecule type" value="Genomic_DNA"/>
</dbReference>
<evidence type="ECO:0000256" key="3">
    <source>
        <dbReference type="ARBA" id="ARBA00015325"/>
    </source>
</evidence>
<keyword evidence="7 13" id="KW-0653">Protein transport</keyword>
<dbReference type="InterPro" id="IPR038221">
    <property type="entry name" value="YidC_periplasmic_sf"/>
</dbReference>
<feature type="transmembrane region" description="Helical" evidence="13">
    <location>
        <begin position="440"/>
        <end position="463"/>
    </location>
</feature>
<dbReference type="InterPro" id="IPR019998">
    <property type="entry name" value="Membr_insert_YidC"/>
</dbReference>
<evidence type="ECO:0000256" key="6">
    <source>
        <dbReference type="ARBA" id="ARBA00022692"/>
    </source>
</evidence>
<feature type="compositionally biased region" description="Low complexity" evidence="14">
    <location>
        <begin position="34"/>
        <end position="45"/>
    </location>
</feature>
<dbReference type="PRINTS" id="PR00701">
    <property type="entry name" value="60KDINNERMP"/>
</dbReference>
<keyword evidence="9 13" id="KW-0472">Membrane</keyword>
<feature type="compositionally biased region" description="Low complexity" evidence="14">
    <location>
        <begin position="63"/>
        <end position="73"/>
    </location>
</feature>
<feature type="transmembrane region" description="Helical" evidence="13">
    <location>
        <begin position="521"/>
        <end position="541"/>
    </location>
</feature>
<organism evidence="17 18">
    <name type="scientific">Montanilutibacter psychrotolerans</name>
    <dbReference type="NCBI Taxonomy" id="1327343"/>
    <lineage>
        <taxon>Bacteria</taxon>
        <taxon>Pseudomonadati</taxon>
        <taxon>Pseudomonadota</taxon>
        <taxon>Gammaproteobacteria</taxon>
        <taxon>Lysobacterales</taxon>
        <taxon>Lysobacteraceae</taxon>
        <taxon>Montanilutibacter</taxon>
    </lineage>
</organism>
<dbReference type="NCBIfam" id="NF002352">
    <property type="entry name" value="PRK01318.1-3"/>
    <property type="match status" value="1"/>
</dbReference>
<evidence type="ECO:0000313" key="18">
    <source>
        <dbReference type="Proteomes" id="UP000267049"/>
    </source>
</evidence>
<evidence type="ECO:0000313" key="17">
    <source>
        <dbReference type="EMBL" id="RNF83693.1"/>
    </source>
</evidence>
<dbReference type="Proteomes" id="UP000267049">
    <property type="component" value="Unassembled WGS sequence"/>
</dbReference>
<comment type="caution">
    <text evidence="13">Lacks conserved residue(s) required for the propagation of feature annotation.</text>
</comment>
<dbReference type="InterPro" id="IPR028055">
    <property type="entry name" value="YidC/Oxa/ALB_C"/>
</dbReference>
<comment type="subunit">
    <text evidence="13">Interacts with the Sec translocase complex via SecD. Specifically interacts with transmembrane segments of nascent integral membrane proteins during membrane integration.</text>
</comment>
<dbReference type="GO" id="GO:0005886">
    <property type="term" value="C:plasma membrane"/>
    <property type="evidence" value="ECO:0007669"/>
    <property type="project" value="UniProtKB-SubCell"/>
</dbReference>
<evidence type="ECO:0000256" key="10">
    <source>
        <dbReference type="ARBA" id="ARBA00023186"/>
    </source>
</evidence>
<dbReference type="RefSeq" id="WP_123087951.1">
    <property type="nucleotide sequence ID" value="NZ_RIBS01000004.1"/>
</dbReference>
<dbReference type="InterPro" id="IPR028053">
    <property type="entry name" value="Membr_insert_YidC_N"/>
</dbReference>
<gene>
    <name evidence="13 17" type="primary">yidC</name>
    <name evidence="17" type="ORF">EER27_09950</name>
</gene>
<feature type="region of interest" description="Disordered" evidence="14">
    <location>
        <begin position="29"/>
        <end position="73"/>
    </location>
</feature>
<dbReference type="CDD" id="cd19961">
    <property type="entry name" value="EcYidC-like_peri"/>
    <property type="match status" value="1"/>
</dbReference>
<dbReference type="NCBIfam" id="TIGR03592">
    <property type="entry name" value="yidC_oxa1_cterm"/>
    <property type="match status" value="1"/>
</dbReference>
<evidence type="ECO:0000256" key="14">
    <source>
        <dbReference type="SAM" id="MobiDB-lite"/>
    </source>
</evidence>
<dbReference type="InterPro" id="IPR047196">
    <property type="entry name" value="YidC_ALB_C"/>
</dbReference>
<keyword evidence="4 13" id="KW-0813">Transport</keyword>
<dbReference type="PANTHER" id="PTHR12428:SF65">
    <property type="entry name" value="CYTOCHROME C OXIDASE ASSEMBLY PROTEIN COX18, MITOCHONDRIAL"/>
    <property type="match status" value="1"/>
</dbReference>
<evidence type="ECO:0000256" key="13">
    <source>
        <dbReference type="HAMAP-Rule" id="MF_01810"/>
    </source>
</evidence>
<dbReference type="CDD" id="cd20070">
    <property type="entry name" value="5TM_YidC_Alb3"/>
    <property type="match status" value="1"/>
</dbReference>
<evidence type="ECO:0000256" key="12">
    <source>
        <dbReference type="ARBA" id="ARBA00033342"/>
    </source>
</evidence>
<dbReference type="AlphaFoldDB" id="A0A3M8SSD8"/>
<keyword evidence="8 13" id="KW-1133">Transmembrane helix</keyword>
<keyword evidence="6 13" id="KW-0812">Transmembrane</keyword>
<protein>
    <recommendedName>
        <fullName evidence="3 13">Membrane protein insertase YidC</fullName>
    </recommendedName>
    <alternativeName>
        <fullName evidence="12 13">Foldase YidC</fullName>
    </alternativeName>
    <alternativeName>
        <fullName evidence="11 13">Membrane integrase YidC</fullName>
    </alternativeName>
    <alternativeName>
        <fullName evidence="13">Membrane protein YidC</fullName>
    </alternativeName>
</protein>
<feature type="domain" description="Membrane insertase YidC N-terminal" evidence="16">
    <location>
        <begin position="80"/>
        <end position="366"/>
    </location>
</feature>
<sequence length="565" mass="61915">MNQTRAFLIFAWLMVATLLWMEWGKEKVAPPATPTATQPVPSASTVPGAPTANIPKAPAANGTAPTVATASATPAGPTAVTVVTDVLRVRLDGGVLHQADLLKYPSTADARSAPVRLLADDPANYFVAQSGWTTAGGLPAPTHESGFVLEGAPREFKLATGSNTLVVPFVWTGNNGVTIRRNYTFHRGGYVVTVRDEVANNGAAPWQGFVYRQLGRVPRALVKKGPMSAESYSFQGAAWFSSADKYEKRPYDDFVEDGTLDKQVTGGWIAMVQHHFFAAWIPGANDASTFSVIATPVTGGSQYLIREVGPGVNIAPGATASTEARLWVGPKLVKQIEAQNVPGLDRAVDFSTWSIMAAIANALFWLLEKIHGLVGNWGWAIVGLVVVIKALMYPLSAAQYKSMAKMRKFQPRIAQLKERYGEDKQKFQMAMMELYKKEKINPVGGCFPILLQMPVFLALYWMLSESVELRHAPWIGWIQDLTSRDPFFVLPVINIALMWATQKLTPTPGMDPMQKKMMQMMPLVFGVMFAFFPAGLVLYWITNSGLGLLQQWWMTRKYGEAPAKA</sequence>
<keyword evidence="18" id="KW-1185">Reference proteome</keyword>
<evidence type="ECO:0000256" key="7">
    <source>
        <dbReference type="ARBA" id="ARBA00022927"/>
    </source>
</evidence>
<evidence type="ECO:0000256" key="9">
    <source>
        <dbReference type="ARBA" id="ARBA00023136"/>
    </source>
</evidence>
<dbReference type="InterPro" id="IPR001708">
    <property type="entry name" value="YidC/ALB3/OXA1/COX18"/>
</dbReference>
<name>A0A3M8SSD8_9GAMM</name>
<comment type="caution">
    <text evidence="17">The sequence shown here is derived from an EMBL/GenBank/DDBJ whole genome shotgun (WGS) entry which is preliminary data.</text>
</comment>